<comment type="caution">
    <text evidence="1">The sequence shown here is derived from an EMBL/GenBank/DDBJ whole genome shotgun (WGS) entry which is preliminary data.</text>
</comment>
<protein>
    <submittedName>
        <fullName evidence="1">Uncharacterized protein</fullName>
    </submittedName>
</protein>
<dbReference type="AlphaFoldDB" id="A0A5B7HJ59"/>
<organism evidence="1 2">
    <name type="scientific">Portunus trituberculatus</name>
    <name type="common">Swimming crab</name>
    <name type="synonym">Neptunus trituberculatus</name>
    <dbReference type="NCBI Taxonomy" id="210409"/>
    <lineage>
        <taxon>Eukaryota</taxon>
        <taxon>Metazoa</taxon>
        <taxon>Ecdysozoa</taxon>
        <taxon>Arthropoda</taxon>
        <taxon>Crustacea</taxon>
        <taxon>Multicrustacea</taxon>
        <taxon>Malacostraca</taxon>
        <taxon>Eumalacostraca</taxon>
        <taxon>Eucarida</taxon>
        <taxon>Decapoda</taxon>
        <taxon>Pleocyemata</taxon>
        <taxon>Brachyura</taxon>
        <taxon>Eubrachyura</taxon>
        <taxon>Portunoidea</taxon>
        <taxon>Portunidae</taxon>
        <taxon>Portuninae</taxon>
        <taxon>Portunus</taxon>
    </lineage>
</organism>
<gene>
    <name evidence="1" type="ORF">E2C01_066809</name>
</gene>
<reference evidence="1 2" key="1">
    <citation type="submission" date="2019-05" db="EMBL/GenBank/DDBJ databases">
        <title>Another draft genome of Portunus trituberculatus and its Hox gene families provides insights of decapod evolution.</title>
        <authorList>
            <person name="Jeong J.-H."/>
            <person name="Song I."/>
            <person name="Kim S."/>
            <person name="Choi T."/>
            <person name="Kim D."/>
            <person name="Ryu S."/>
            <person name="Kim W."/>
        </authorList>
    </citation>
    <scope>NUCLEOTIDE SEQUENCE [LARGE SCALE GENOMIC DNA]</scope>
    <source>
        <tissue evidence="1">Muscle</tissue>
    </source>
</reference>
<sequence>MWSTRESADGHVWSIGVGNCQGRGDTTWALSTLPTRAMYSTLKRACGTATSWRQTAYGKREISLWRTISSKSRKPVLRSPVKRVRLASGSR</sequence>
<dbReference type="Proteomes" id="UP000324222">
    <property type="component" value="Unassembled WGS sequence"/>
</dbReference>
<keyword evidence="2" id="KW-1185">Reference proteome</keyword>
<dbReference type="EMBL" id="VSRR010034848">
    <property type="protein sequence ID" value="MPC72500.1"/>
    <property type="molecule type" value="Genomic_DNA"/>
</dbReference>
<accession>A0A5B7HJ59</accession>
<evidence type="ECO:0000313" key="1">
    <source>
        <dbReference type="EMBL" id="MPC72500.1"/>
    </source>
</evidence>
<evidence type="ECO:0000313" key="2">
    <source>
        <dbReference type="Proteomes" id="UP000324222"/>
    </source>
</evidence>
<proteinExistence type="predicted"/>
<name>A0A5B7HJ59_PORTR</name>